<name>A0A1X7N2R8_9MICO</name>
<keyword evidence="3" id="KW-1185">Reference proteome</keyword>
<dbReference type="Proteomes" id="UP000193711">
    <property type="component" value="Unassembled WGS sequence"/>
</dbReference>
<accession>A0A1X7N2R8</accession>
<feature type="compositionally biased region" description="Low complexity" evidence="1">
    <location>
        <begin position="240"/>
        <end position="249"/>
    </location>
</feature>
<proteinExistence type="predicted"/>
<organism evidence="2 3">
    <name type="scientific">Rathayibacter oskolensis</name>
    <dbReference type="NCBI Taxonomy" id="1891671"/>
    <lineage>
        <taxon>Bacteria</taxon>
        <taxon>Bacillati</taxon>
        <taxon>Actinomycetota</taxon>
        <taxon>Actinomycetes</taxon>
        <taxon>Micrococcales</taxon>
        <taxon>Microbacteriaceae</taxon>
        <taxon>Rathayibacter</taxon>
    </lineage>
</organism>
<feature type="region of interest" description="Disordered" evidence="1">
    <location>
        <begin position="69"/>
        <end position="91"/>
    </location>
</feature>
<feature type="compositionally biased region" description="Pro residues" evidence="1">
    <location>
        <begin position="250"/>
        <end position="261"/>
    </location>
</feature>
<sequence length="261" mass="27566">MTSPFGSRVRVASPFGGRVRVASPFGGRVRVASPFGGRVQVASPFGSRARVTSPFGSRVLEGLSLRESGSGDLSLRESGARGTLPSGVGSEAGSRECAEVVVVGRECDNSWRVGASSGGPGFLERCRGQSALSPREAAQARGRRVRRSCRSGARVRQLLESGREFWRPGLLEAVPRAVGVLSEGDGRPTRVRGRRVRRSCRSGGASATTFAEWGRRRGRAALRWWQGGGKGAPGRDRVQSPGCPTTPRSSPCPPPRSAVAS</sequence>
<gene>
    <name evidence="2" type="ORF">SAMN06295885_0599</name>
</gene>
<evidence type="ECO:0000313" key="3">
    <source>
        <dbReference type="Proteomes" id="UP000193711"/>
    </source>
</evidence>
<protein>
    <submittedName>
        <fullName evidence="2">Uncharacterized protein</fullName>
    </submittedName>
</protein>
<reference evidence="3" key="1">
    <citation type="submission" date="2017-04" db="EMBL/GenBank/DDBJ databases">
        <authorList>
            <person name="Varghese N."/>
            <person name="Submissions S."/>
        </authorList>
    </citation>
    <scope>NUCLEOTIDE SEQUENCE [LARGE SCALE GENOMIC DNA]</scope>
    <source>
        <strain evidence="3">VKM Ac-2121</strain>
    </source>
</reference>
<dbReference type="EMBL" id="FXBM01000001">
    <property type="protein sequence ID" value="SMH31520.1"/>
    <property type="molecule type" value="Genomic_DNA"/>
</dbReference>
<feature type="region of interest" description="Disordered" evidence="1">
    <location>
        <begin position="225"/>
        <end position="261"/>
    </location>
</feature>
<dbReference type="STRING" id="1891671.SAMN06295885_0599"/>
<evidence type="ECO:0000313" key="2">
    <source>
        <dbReference type="EMBL" id="SMH31520.1"/>
    </source>
</evidence>
<evidence type="ECO:0000256" key="1">
    <source>
        <dbReference type="SAM" id="MobiDB-lite"/>
    </source>
</evidence>
<dbReference type="AlphaFoldDB" id="A0A1X7N2R8"/>